<dbReference type="PROSITE" id="PS51832">
    <property type="entry name" value="HD_GYP"/>
    <property type="match status" value="1"/>
</dbReference>
<sequence>MSKINKLNQLSAIRLLYVEDDTETREELQSILELYVSELYVAKNGREGLEYYKKYLPDIVVTDIQMPEMNGLSLAADIKSLNPEQQIVILSAYNDVEYLFRALELELQHYITKPISVERLLNKLAEITEHMTLARDAEKSRKLLEQYKMLVDEKAIVAKIDRNGILVYVNQHFCELSGYTEAELLGQHYLFSFDASGQEDIFADLKQALADKGKWQGILKKRTKSGAIYVVDVSVVSVFNALGQIEEFVALMVDMTEIYEKFERLSLNLKQDLNEQKHYLHEYERAMELGTSLCVIDTDGKIVSANNNFSATLNYTPEELIGHSLYDLMQDATEFKRRVLTKVEQQGFSSRVIKMASKGGFERTLSTVIVGIHNQDGHIDSLMSLSQDISDAIKLNEDIIENQKDLIYVLGEVVENRSYETGTHIKRVALISELLARKYGLSDEYANMIKIASPLHDIGKIGIPDNILHKAGKLSESEYTIMRKHADLGYQLLNKLDKPLIKMAATIAHEHHEYYNGAGYPAGLTGEHIAIEARIVSLVDVFDALSTRRIYKEPWPDAEIIEYLNKNKAIQFDPELVDLFMDNIDEILSIRNGLTA</sequence>
<feature type="domain" description="HD-GYP" evidence="5">
    <location>
        <begin position="399"/>
        <end position="596"/>
    </location>
</feature>
<evidence type="ECO:0000259" key="3">
    <source>
        <dbReference type="PROSITE" id="PS50112"/>
    </source>
</evidence>
<keyword evidence="7" id="KW-1185">Reference proteome</keyword>
<dbReference type="Proteomes" id="UP000078476">
    <property type="component" value="Unassembled WGS sequence"/>
</dbReference>
<dbReference type="InterPro" id="IPR001789">
    <property type="entry name" value="Sig_transdc_resp-reg_receiver"/>
</dbReference>
<dbReference type="SUPFAM" id="SSF52172">
    <property type="entry name" value="CheY-like"/>
    <property type="match status" value="1"/>
</dbReference>
<comment type="caution">
    <text evidence="6">The sequence shown here is derived from an EMBL/GenBank/DDBJ whole genome shotgun (WGS) entry which is preliminary data.</text>
</comment>
<dbReference type="InterPro" id="IPR003607">
    <property type="entry name" value="HD/PDEase_dom"/>
</dbReference>
<protein>
    <recommendedName>
        <fullName evidence="8">Histidine kinase</fullName>
    </recommendedName>
</protein>
<dbReference type="STRING" id="980561.A1359_19580"/>
<dbReference type="RefSeq" id="WP_066976675.1">
    <property type="nucleotide sequence ID" value="NZ_LUUI01000016.1"/>
</dbReference>
<feature type="domain" description="Response regulatory" evidence="2">
    <location>
        <begin position="14"/>
        <end position="128"/>
    </location>
</feature>
<dbReference type="Pfam" id="PF13487">
    <property type="entry name" value="HD_5"/>
    <property type="match status" value="1"/>
</dbReference>
<feature type="domain" description="PAS" evidence="3">
    <location>
        <begin position="160"/>
        <end position="193"/>
    </location>
</feature>
<dbReference type="Gene3D" id="1.10.3210.10">
    <property type="entry name" value="Hypothetical protein af1432"/>
    <property type="match status" value="1"/>
</dbReference>
<dbReference type="SMART" id="SM00448">
    <property type="entry name" value="REC"/>
    <property type="match status" value="1"/>
</dbReference>
<dbReference type="InterPro" id="IPR001610">
    <property type="entry name" value="PAC"/>
</dbReference>
<dbReference type="PANTHER" id="PTHR45228">
    <property type="entry name" value="CYCLIC DI-GMP PHOSPHODIESTERASE TM_0186-RELATED"/>
    <property type="match status" value="1"/>
</dbReference>
<keyword evidence="1" id="KW-0597">Phosphoprotein</keyword>
<dbReference type="InterPro" id="IPR000700">
    <property type="entry name" value="PAS-assoc_C"/>
</dbReference>
<dbReference type="CDD" id="cd17536">
    <property type="entry name" value="REC_YesN-like"/>
    <property type="match status" value="1"/>
</dbReference>
<evidence type="ECO:0000259" key="2">
    <source>
        <dbReference type="PROSITE" id="PS50110"/>
    </source>
</evidence>
<organism evidence="6 7">
    <name type="scientific">Methylomonas lenta</name>
    <dbReference type="NCBI Taxonomy" id="980561"/>
    <lineage>
        <taxon>Bacteria</taxon>
        <taxon>Pseudomonadati</taxon>
        <taxon>Pseudomonadota</taxon>
        <taxon>Gammaproteobacteria</taxon>
        <taxon>Methylococcales</taxon>
        <taxon>Methylococcaceae</taxon>
        <taxon>Methylomonas</taxon>
    </lineage>
</organism>
<evidence type="ECO:0000313" key="6">
    <source>
        <dbReference type="EMBL" id="OAI21223.1"/>
    </source>
</evidence>
<dbReference type="SUPFAM" id="SSF109604">
    <property type="entry name" value="HD-domain/PDEase-like"/>
    <property type="match status" value="1"/>
</dbReference>
<dbReference type="SMART" id="SM00086">
    <property type="entry name" value="PAC"/>
    <property type="match status" value="2"/>
</dbReference>
<feature type="domain" description="PAS" evidence="3">
    <location>
        <begin position="279"/>
        <end position="330"/>
    </location>
</feature>
<dbReference type="EMBL" id="LUUI01000016">
    <property type="protein sequence ID" value="OAI21223.1"/>
    <property type="molecule type" value="Genomic_DNA"/>
</dbReference>
<dbReference type="InterPro" id="IPR037522">
    <property type="entry name" value="HD_GYP_dom"/>
</dbReference>
<dbReference type="PANTHER" id="PTHR45228:SF1">
    <property type="entry name" value="CYCLIC DI-GMP PHOSPHODIESTERASE TM_0186"/>
    <property type="match status" value="1"/>
</dbReference>
<evidence type="ECO:0000259" key="4">
    <source>
        <dbReference type="PROSITE" id="PS50113"/>
    </source>
</evidence>
<dbReference type="GO" id="GO:0008081">
    <property type="term" value="F:phosphoric diester hydrolase activity"/>
    <property type="evidence" value="ECO:0007669"/>
    <property type="project" value="UniProtKB-ARBA"/>
</dbReference>
<feature type="modified residue" description="4-aspartylphosphate" evidence="1">
    <location>
        <position position="63"/>
    </location>
</feature>
<dbReference type="AlphaFoldDB" id="A0A177NVB7"/>
<dbReference type="PROSITE" id="PS50113">
    <property type="entry name" value="PAC"/>
    <property type="match status" value="1"/>
</dbReference>
<dbReference type="Gene3D" id="3.40.50.2300">
    <property type="match status" value="1"/>
</dbReference>
<dbReference type="CDD" id="cd00130">
    <property type="entry name" value="PAS"/>
    <property type="match status" value="2"/>
</dbReference>
<dbReference type="SMART" id="SM00091">
    <property type="entry name" value="PAS"/>
    <property type="match status" value="2"/>
</dbReference>
<dbReference type="OrthoDB" id="9787688at2"/>
<proteinExistence type="predicted"/>
<gene>
    <name evidence="6" type="ORF">A1359_19580</name>
</gene>
<feature type="domain" description="PAC" evidence="4">
    <location>
        <begin position="213"/>
        <end position="267"/>
    </location>
</feature>
<evidence type="ECO:0008006" key="8">
    <source>
        <dbReference type="Google" id="ProtNLM"/>
    </source>
</evidence>
<dbReference type="SMART" id="SM00471">
    <property type="entry name" value="HDc"/>
    <property type="match status" value="1"/>
</dbReference>
<dbReference type="InterPro" id="IPR011006">
    <property type="entry name" value="CheY-like_superfamily"/>
</dbReference>
<dbReference type="InterPro" id="IPR035965">
    <property type="entry name" value="PAS-like_dom_sf"/>
</dbReference>
<dbReference type="InterPro" id="IPR000014">
    <property type="entry name" value="PAS"/>
</dbReference>
<dbReference type="InterPro" id="IPR052020">
    <property type="entry name" value="Cyclic_di-GMP/3'3'-cGAMP_PDE"/>
</dbReference>
<evidence type="ECO:0000313" key="7">
    <source>
        <dbReference type="Proteomes" id="UP000078476"/>
    </source>
</evidence>
<name>A0A177NVB7_9GAMM</name>
<dbReference type="PROSITE" id="PS50112">
    <property type="entry name" value="PAS"/>
    <property type="match status" value="2"/>
</dbReference>
<dbReference type="Pfam" id="PF00072">
    <property type="entry name" value="Response_reg"/>
    <property type="match status" value="1"/>
</dbReference>
<dbReference type="CDD" id="cd00077">
    <property type="entry name" value="HDc"/>
    <property type="match status" value="1"/>
</dbReference>
<evidence type="ECO:0000259" key="5">
    <source>
        <dbReference type="PROSITE" id="PS51832"/>
    </source>
</evidence>
<reference evidence="6 7" key="1">
    <citation type="submission" date="2016-03" db="EMBL/GenBank/DDBJ databases">
        <authorList>
            <person name="Ploux O."/>
        </authorList>
    </citation>
    <scope>NUCLEOTIDE SEQUENCE [LARGE SCALE GENOMIC DNA]</scope>
    <source>
        <strain evidence="6 7">R-45370</strain>
    </source>
</reference>
<dbReference type="Pfam" id="PF13426">
    <property type="entry name" value="PAS_9"/>
    <property type="match status" value="2"/>
</dbReference>
<dbReference type="NCBIfam" id="TIGR00229">
    <property type="entry name" value="sensory_box"/>
    <property type="match status" value="2"/>
</dbReference>
<evidence type="ECO:0000256" key="1">
    <source>
        <dbReference type="PROSITE-ProRule" id="PRU00169"/>
    </source>
</evidence>
<dbReference type="PROSITE" id="PS50110">
    <property type="entry name" value="RESPONSE_REGULATORY"/>
    <property type="match status" value="1"/>
</dbReference>
<dbReference type="GO" id="GO:0000160">
    <property type="term" value="P:phosphorelay signal transduction system"/>
    <property type="evidence" value="ECO:0007669"/>
    <property type="project" value="InterPro"/>
</dbReference>
<dbReference type="Gene3D" id="3.30.450.20">
    <property type="entry name" value="PAS domain"/>
    <property type="match status" value="2"/>
</dbReference>
<accession>A0A177NVB7</accession>
<dbReference type="SUPFAM" id="SSF55785">
    <property type="entry name" value="PYP-like sensor domain (PAS domain)"/>
    <property type="match status" value="2"/>
</dbReference>